<protein>
    <submittedName>
        <fullName evidence="1">Uncharacterized protein</fullName>
    </submittedName>
</protein>
<comment type="caution">
    <text evidence="1">The sequence shown here is derived from an EMBL/GenBank/DDBJ whole genome shotgun (WGS) entry which is preliminary data.</text>
</comment>
<proteinExistence type="predicted"/>
<dbReference type="EMBL" id="LAZR01004188">
    <property type="protein sequence ID" value="KKN10976.1"/>
    <property type="molecule type" value="Genomic_DNA"/>
</dbReference>
<sequence length="50" mass="6189">MGKEDDIIKITHEEWRKMKLYLFGRKVFEVDKNVYIYKRIKELEKLNGKD</sequence>
<evidence type="ECO:0000313" key="1">
    <source>
        <dbReference type="EMBL" id="KKN10976.1"/>
    </source>
</evidence>
<organism evidence="1">
    <name type="scientific">marine sediment metagenome</name>
    <dbReference type="NCBI Taxonomy" id="412755"/>
    <lineage>
        <taxon>unclassified sequences</taxon>
        <taxon>metagenomes</taxon>
        <taxon>ecological metagenomes</taxon>
    </lineage>
</organism>
<gene>
    <name evidence="1" type="ORF">LCGC14_1031250</name>
</gene>
<name>A0A0F9QCM3_9ZZZZ</name>
<accession>A0A0F9QCM3</accession>
<reference evidence="1" key="1">
    <citation type="journal article" date="2015" name="Nature">
        <title>Complex archaea that bridge the gap between prokaryotes and eukaryotes.</title>
        <authorList>
            <person name="Spang A."/>
            <person name="Saw J.H."/>
            <person name="Jorgensen S.L."/>
            <person name="Zaremba-Niedzwiedzka K."/>
            <person name="Martijn J."/>
            <person name="Lind A.E."/>
            <person name="van Eijk R."/>
            <person name="Schleper C."/>
            <person name="Guy L."/>
            <person name="Ettema T.J."/>
        </authorList>
    </citation>
    <scope>NUCLEOTIDE SEQUENCE</scope>
</reference>
<dbReference type="AlphaFoldDB" id="A0A0F9QCM3"/>